<dbReference type="Pfam" id="PF01408">
    <property type="entry name" value="GFO_IDH_MocA"/>
    <property type="match status" value="1"/>
</dbReference>
<evidence type="ECO:0000259" key="2">
    <source>
        <dbReference type="Pfam" id="PF22725"/>
    </source>
</evidence>
<keyword evidence="4" id="KW-1185">Reference proteome</keyword>
<evidence type="ECO:0000259" key="1">
    <source>
        <dbReference type="Pfam" id="PF01408"/>
    </source>
</evidence>
<accession>D7CU78</accession>
<dbReference type="OrthoDB" id="9815825at2"/>
<evidence type="ECO:0000313" key="4">
    <source>
        <dbReference type="Proteomes" id="UP000000379"/>
    </source>
</evidence>
<dbReference type="Pfam" id="PF22725">
    <property type="entry name" value="GFO_IDH_MocA_C3"/>
    <property type="match status" value="1"/>
</dbReference>
<protein>
    <submittedName>
        <fullName evidence="3">Oxidoreductase domain protein</fullName>
    </submittedName>
</protein>
<name>D7CU78_TRURR</name>
<organism evidence="3 4">
    <name type="scientific">Truepera radiovictrix (strain DSM 17093 / CIP 108686 / LMG 22925 / RQ-24)</name>
    <dbReference type="NCBI Taxonomy" id="649638"/>
    <lineage>
        <taxon>Bacteria</taxon>
        <taxon>Thermotogati</taxon>
        <taxon>Deinococcota</taxon>
        <taxon>Deinococci</taxon>
        <taxon>Trueperales</taxon>
        <taxon>Trueperaceae</taxon>
        <taxon>Truepera</taxon>
    </lineage>
</organism>
<dbReference type="AlphaFoldDB" id="D7CU78"/>
<sequence>MRVGIVGAGTMGRVHAAAWSQTEAELVGVTALEPTSSAALAERYRARAFASYEELLREVDVVDLCVPTDLHCAMTLRAAAAGKHVVCEKPLALSLSDGERMIGACEAAGVRLFVAMVVRFFPQYALAARAVQALELGTLGVLRLKRVSYPPQVLDNWFADPARSGGMLVDLMIHDLDYARWLAGPVTRIFAKSVRSQRAGPGAAESEAGGARADYALVTLRHESGAMSLIEGGWAHPPGVFRTGFDLAGSSGVLEWRSEDTETIRPYLYPTADARDVAGVGVPTSALLEDPYSAEIRHVYEALASGAPFRVTAEEALEALRLALAAQRSLETGRPVHPQEVA</sequence>
<dbReference type="KEGG" id="tra:Trad_0842"/>
<dbReference type="STRING" id="649638.Trad_0842"/>
<proteinExistence type="predicted"/>
<dbReference type="InterPro" id="IPR051450">
    <property type="entry name" value="Gfo/Idh/MocA_Oxidoreductases"/>
</dbReference>
<dbReference type="Gene3D" id="3.30.360.10">
    <property type="entry name" value="Dihydrodipicolinate Reductase, domain 2"/>
    <property type="match status" value="1"/>
</dbReference>
<dbReference type="InterPro" id="IPR055170">
    <property type="entry name" value="GFO_IDH_MocA-like_dom"/>
</dbReference>
<feature type="domain" description="GFO/IDH/MocA-like oxidoreductase" evidence="2">
    <location>
        <begin position="127"/>
        <end position="254"/>
    </location>
</feature>
<dbReference type="Proteomes" id="UP000000379">
    <property type="component" value="Chromosome"/>
</dbReference>
<dbReference type="SUPFAM" id="SSF55347">
    <property type="entry name" value="Glyceraldehyde-3-phosphate dehydrogenase-like, C-terminal domain"/>
    <property type="match status" value="1"/>
</dbReference>
<evidence type="ECO:0000313" key="3">
    <source>
        <dbReference type="EMBL" id="ADI13976.1"/>
    </source>
</evidence>
<feature type="domain" description="Gfo/Idh/MocA-like oxidoreductase N-terminal" evidence="1">
    <location>
        <begin position="1"/>
        <end position="115"/>
    </location>
</feature>
<dbReference type="EMBL" id="CP002049">
    <property type="protein sequence ID" value="ADI13976.1"/>
    <property type="molecule type" value="Genomic_DNA"/>
</dbReference>
<dbReference type="Gene3D" id="3.40.50.720">
    <property type="entry name" value="NAD(P)-binding Rossmann-like Domain"/>
    <property type="match status" value="1"/>
</dbReference>
<dbReference type="PANTHER" id="PTHR43377">
    <property type="entry name" value="BILIVERDIN REDUCTASE A"/>
    <property type="match status" value="1"/>
</dbReference>
<gene>
    <name evidence="3" type="ordered locus">Trad_0842</name>
</gene>
<dbReference type="HOGENOM" id="CLU_023194_1_2_0"/>
<reference evidence="4" key="1">
    <citation type="submission" date="2010-05" db="EMBL/GenBank/DDBJ databases">
        <title>The complete genome of Truepera radiovictris DSM 17093.</title>
        <authorList>
            <consortium name="US DOE Joint Genome Institute (JGI-PGF)"/>
            <person name="Lucas S."/>
            <person name="Copeland A."/>
            <person name="Lapidus A."/>
            <person name="Glavina del Rio T."/>
            <person name="Dalin E."/>
            <person name="Tice H."/>
            <person name="Bruce D."/>
            <person name="Goodwin L."/>
            <person name="Pitluck S."/>
            <person name="Kyrpides N."/>
            <person name="Mavromatis K."/>
            <person name="Ovchinnikova G."/>
            <person name="Munk A.C."/>
            <person name="Detter J.C."/>
            <person name="Han C."/>
            <person name="Tapia R."/>
            <person name="Land M."/>
            <person name="Hauser L."/>
            <person name="Markowitz V."/>
            <person name="Cheng J.-F."/>
            <person name="Hugenholtz P."/>
            <person name="Woyke T."/>
            <person name="Wu D."/>
            <person name="Tindall B."/>
            <person name="Pomrenke H.G."/>
            <person name="Brambilla E."/>
            <person name="Klenk H.-P."/>
            <person name="Eisen J.A."/>
        </authorList>
    </citation>
    <scope>NUCLEOTIDE SEQUENCE [LARGE SCALE GENOMIC DNA]</scope>
    <source>
        <strain evidence="4">DSM 17093 / CIP 108686 / LMG 22925 / RQ-24</strain>
    </source>
</reference>
<dbReference type="GO" id="GO:0000166">
    <property type="term" value="F:nucleotide binding"/>
    <property type="evidence" value="ECO:0007669"/>
    <property type="project" value="InterPro"/>
</dbReference>
<dbReference type="PANTHER" id="PTHR43377:SF1">
    <property type="entry name" value="BILIVERDIN REDUCTASE A"/>
    <property type="match status" value="1"/>
</dbReference>
<dbReference type="eggNOG" id="COG0673">
    <property type="taxonomic scope" value="Bacteria"/>
</dbReference>
<dbReference type="InterPro" id="IPR000683">
    <property type="entry name" value="Gfo/Idh/MocA-like_OxRdtase_N"/>
</dbReference>
<dbReference type="SUPFAM" id="SSF51735">
    <property type="entry name" value="NAD(P)-binding Rossmann-fold domains"/>
    <property type="match status" value="1"/>
</dbReference>
<dbReference type="InterPro" id="IPR036291">
    <property type="entry name" value="NAD(P)-bd_dom_sf"/>
</dbReference>
<dbReference type="RefSeq" id="WP_013177348.1">
    <property type="nucleotide sequence ID" value="NC_014221.1"/>
</dbReference>
<reference evidence="3 4" key="2">
    <citation type="journal article" date="2011" name="Stand. Genomic Sci.">
        <title>Complete genome sequence of Truepera radiovictrix type strain (RQ-24).</title>
        <authorList>
            <person name="Ivanova N."/>
            <person name="Rohde C."/>
            <person name="Munk C."/>
            <person name="Nolan M."/>
            <person name="Lucas S."/>
            <person name="Del Rio T.G."/>
            <person name="Tice H."/>
            <person name="Deshpande S."/>
            <person name="Cheng J.F."/>
            <person name="Tapia R."/>
            <person name="Han C."/>
            <person name="Goodwin L."/>
            <person name="Pitluck S."/>
            <person name="Liolios K."/>
            <person name="Mavromatis K."/>
            <person name="Mikhailova N."/>
            <person name="Pati A."/>
            <person name="Chen A."/>
            <person name="Palaniappan K."/>
            <person name="Land M."/>
            <person name="Hauser L."/>
            <person name="Chang Y.J."/>
            <person name="Jeffries C.D."/>
            <person name="Brambilla E."/>
            <person name="Rohde M."/>
            <person name="Goker M."/>
            <person name="Tindall B.J."/>
            <person name="Woyke T."/>
            <person name="Bristow J."/>
            <person name="Eisen J.A."/>
            <person name="Markowitz V."/>
            <person name="Hugenholtz P."/>
            <person name="Kyrpides N.C."/>
            <person name="Klenk H.P."/>
            <person name="Lapidus A."/>
        </authorList>
    </citation>
    <scope>NUCLEOTIDE SEQUENCE [LARGE SCALE GENOMIC DNA]</scope>
    <source>
        <strain evidence="4">DSM 17093 / CIP 108686 / LMG 22925 / RQ-24</strain>
    </source>
</reference>